<dbReference type="InterPro" id="IPR027417">
    <property type="entry name" value="P-loop_NTPase"/>
</dbReference>
<dbReference type="PATRIC" id="fig|199.248.peg.409"/>
<dbReference type="Proteomes" id="UP000066049">
    <property type="component" value="Chromosome"/>
</dbReference>
<name>A0A0M5MEI5_9BACT</name>
<sequence length="374" mass="43580">MLSLIIGPPRSGKTYKAVHIINDEYELHLKNESKYRFIYTNINGLKFDHFDGFVKQYDKNDFLTAVSQEYTLSSQYENGFLDNIDNYDEYALKNGIYENYHHCLIVLDEAYNTFTKTFNDSLGRFLSYHGHFGIDIIFLFQSKRQTNREYLVHTELMYMAQPSGKRLFSSLFKYKVYSTSSNFNYNLIRSENLKFNQKVSDLYSSGSKEIYKSYATKKILFLIIFIIASYAIYKFLEPKHEPAQSTIQDTRFVDLNTSDSKKPKTISNSVDNSDINTTIFNNNRIYLRITCFPNGCKFRNYAIDLSLDSFLELLSFSNCHIFLQDKKSGNYIDYFVSCHADFERVLKSLENSSQGFANEKSPKTDSSPMLPTLK</sequence>
<dbReference type="RefSeq" id="WP_054196164.1">
    <property type="nucleotide sequence ID" value="NZ_CP012541.1"/>
</dbReference>
<organism evidence="3 4">
    <name type="scientific">Campylobacter concisus</name>
    <dbReference type="NCBI Taxonomy" id="199"/>
    <lineage>
        <taxon>Bacteria</taxon>
        <taxon>Pseudomonadati</taxon>
        <taxon>Campylobacterota</taxon>
        <taxon>Epsilonproteobacteria</taxon>
        <taxon>Campylobacterales</taxon>
        <taxon>Campylobacteraceae</taxon>
        <taxon>Campylobacter</taxon>
    </lineage>
</organism>
<gene>
    <name evidence="3" type="ORF">CCON33237_0386</name>
</gene>
<dbReference type="Gene3D" id="3.40.50.300">
    <property type="entry name" value="P-loop containing nucleotide triphosphate hydrolases"/>
    <property type="match status" value="1"/>
</dbReference>
<evidence type="ECO:0000313" key="3">
    <source>
        <dbReference type="EMBL" id="ALF47093.1"/>
    </source>
</evidence>
<dbReference type="Pfam" id="PF05707">
    <property type="entry name" value="Zot"/>
    <property type="match status" value="1"/>
</dbReference>
<evidence type="ECO:0000313" key="4">
    <source>
        <dbReference type="Proteomes" id="UP000066049"/>
    </source>
</evidence>
<reference evidence="4" key="1">
    <citation type="submission" date="2015-08" db="EMBL/GenBank/DDBJ databases">
        <title>Comparative genomics of the Campylobacter concisus group.</title>
        <authorList>
            <person name="Miller W.G."/>
            <person name="Yee E."/>
            <person name="Chapman M.H."/>
            <person name="Huynh S."/>
            <person name="Bono J.L."/>
            <person name="On S.L.W."/>
            <person name="St Leger J."/>
            <person name="Foster G."/>
            <person name="Parker C.T."/>
        </authorList>
    </citation>
    <scope>NUCLEOTIDE SEQUENCE [LARGE SCALE GENOMIC DNA]</scope>
    <source>
        <strain evidence="4">ATCC 33237</strain>
    </source>
</reference>
<dbReference type="CDD" id="cd01127">
    <property type="entry name" value="TrwB_TraG_TraD_VirD4"/>
    <property type="match status" value="1"/>
</dbReference>
<proteinExistence type="predicted"/>
<dbReference type="EMBL" id="CP012541">
    <property type="protein sequence ID" value="ALF47093.1"/>
    <property type="molecule type" value="Genomic_DNA"/>
</dbReference>
<feature type="compositionally biased region" description="Polar residues" evidence="1">
    <location>
        <begin position="364"/>
        <end position="374"/>
    </location>
</feature>
<dbReference type="AlphaFoldDB" id="A0A0M5MEI5"/>
<feature type="domain" description="Zona occludens toxin N-terminal" evidence="2">
    <location>
        <begin position="1"/>
        <end position="207"/>
    </location>
</feature>
<dbReference type="GeneID" id="28662055"/>
<feature type="region of interest" description="Disordered" evidence="1">
    <location>
        <begin position="355"/>
        <end position="374"/>
    </location>
</feature>
<accession>A0A0M5MEI5</accession>
<evidence type="ECO:0000259" key="2">
    <source>
        <dbReference type="Pfam" id="PF05707"/>
    </source>
</evidence>
<dbReference type="KEGG" id="ccoc:CCON33237_0386"/>
<dbReference type="InterPro" id="IPR008900">
    <property type="entry name" value="Zot_N"/>
</dbReference>
<protein>
    <submittedName>
        <fullName evidence="3">Zonula occludens toxin (Zot) family protein</fullName>
    </submittedName>
</protein>
<evidence type="ECO:0000256" key="1">
    <source>
        <dbReference type="SAM" id="MobiDB-lite"/>
    </source>
</evidence>
<dbReference type="SUPFAM" id="SSF52540">
    <property type="entry name" value="P-loop containing nucleoside triphosphate hydrolases"/>
    <property type="match status" value="1"/>
</dbReference>